<dbReference type="EMBL" id="JBHMCE010000007">
    <property type="protein sequence ID" value="MFB9529881.1"/>
    <property type="molecule type" value="Genomic_DNA"/>
</dbReference>
<reference evidence="2 3" key="1">
    <citation type="submission" date="2024-09" db="EMBL/GenBank/DDBJ databases">
        <authorList>
            <person name="Sun Q."/>
            <person name="Mori K."/>
        </authorList>
    </citation>
    <scope>NUCLEOTIDE SEQUENCE [LARGE SCALE GENOMIC DNA]</scope>
    <source>
        <strain evidence="2 3">JCM 3323</strain>
    </source>
</reference>
<dbReference type="Proteomes" id="UP001589646">
    <property type="component" value="Unassembled WGS sequence"/>
</dbReference>
<accession>A0ABV5Q318</accession>
<name>A0ABV5Q318_9ACTN</name>
<gene>
    <name evidence="2" type="ORF">ACFFRN_25040</name>
</gene>
<protein>
    <submittedName>
        <fullName evidence="2">Uncharacterized protein</fullName>
    </submittedName>
</protein>
<sequence length="51" mass="5156">MIGGVASAEASSAAGVNRAGAAEAAPDSMMMQVCMAMSAATKNRTNQRIHM</sequence>
<evidence type="ECO:0000313" key="2">
    <source>
        <dbReference type="EMBL" id="MFB9529881.1"/>
    </source>
</evidence>
<evidence type="ECO:0000313" key="3">
    <source>
        <dbReference type="Proteomes" id="UP001589646"/>
    </source>
</evidence>
<proteinExistence type="predicted"/>
<keyword evidence="3" id="KW-1185">Reference proteome</keyword>
<organism evidence="2 3">
    <name type="scientific">Nonomuraea roseola</name>
    <dbReference type="NCBI Taxonomy" id="46179"/>
    <lineage>
        <taxon>Bacteria</taxon>
        <taxon>Bacillati</taxon>
        <taxon>Actinomycetota</taxon>
        <taxon>Actinomycetes</taxon>
        <taxon>Streptosporangiales</taxon>
        <taxon>Streptosporangiaceae</taxon>
        <taxon>Nonomuraea</taxon>
    </lineage>
</organism>
<comment type="caution">
    <text evidence="2">The sequence shown here is derived from an EMBL/GenBank/DDBJ whole genome shotgun (WGS) entry which is preliminary data.</text>
</comment>
<dbReference type="RefSeq" id="WP_346127676.1">
    <property type="nucleotide sequence ID" value="NZ_BAAAXC010000015.1"/>
</dbReference>
<evidence type="ECO:0000256" key="1">
    <source>
        <dbReference type="SAM" id="MobiDB-lite"/>
    </source>
</evidence>
<feature type="region of interest" description="Disordered" evidence="1">
    <location>
        <begin position="1"/>
        <end position="23"/>
    </location>
</feature>